<keyword evidence="6" id="KW-1185">Reference proteome</keyword>
<dbReference type="SMART" id="SM00644">
    <property type="entry name" value="Ami_2"/>
    <property type="match status" value="1"/>
</dbReference>
<evidence type="ECO:0000256" key="2">
    <source>
        <dbReference type="SAM" id="MobiDB-lite"/>
    </source>
</evidence>
<feature type="domain" description="N-acetylmuramoyl-L-alanine amidase" evidence="3">
    <location>
        <begin position="220"/>
        <end position="386"/>
    </location>
</feature>
<evidence type="ECO:0000313" key="6">
    <source>
        <dbReference type="Proteomes" id="UP000734511"/>
    </source>
</evidence>
<dbReference type="Gene3D" id="3.40.80.10">
    <property type="entry name" value="Peptidoglycan recognition protein-like"/>
    <property type="match status" value="1"/>
</dbReference>
<dbReference type="CDD" id="cd06583">
    <property type="entry name" value="PGRP"/>
    <property type="match status" value="1"/>
</dbReference>
<evidence type="ECO:0000256" key="1">
    <source>
        <dbReference type="ARBA" id="ARBA00007553"/>
    </source>
</evidence>
<proteinExistence type="inferred from homology"/>
<sequence length="878" mass="88288">MTARRVWGVALAVAMGVTGVGGLQVAQAAPRSGEAGAVAPAQAGGVVRSAVQGLGFSVADGRAELGQRTTKPFSTVGVSWRDPRAAAPAKVEIRTRSAATGDWTPWHTLDPEDIGLADQPGARGTTEPVWVGPSDGVQARVDGGTGALPAGLRVDLVGDAATTAAPTGTAGTTATTGASPQGTGTVRPADTPRPPGTGPASSVPQPPIVSRAGWGADESISPEDPTYMPDVRVVFVHHTDGAAYDCSQSASLVRGIYAFHVQSNGWKDIGYNFLVDKCGTVFEGRKGGVDQPVQGAHTGGWNNDTAGIAVLGTYTTDSASSAALTSVAQVAAWKLGQYGVDPASSQTIATETTQTSGTGRSFTAGNSYSFPAISAHRDGVNTECPGDALYAQLGTIRSWAAGPMAGLAVSSVGGAAYLEGGKYHTTGPATVNWTTSTPSALISGFDVIVDGNTATPAAHVAGTARSATVTLPVGTHTVAVRGVHQSGKPATSAATTVIADPAPAATTYHPVTPTRLMDTRSGTGVRQGVVGPDGTVALPVTGNAVVPATGVTAVVLNVTATGATTSSYVSVYPDGTARTSASNLNFVKGQTIPNLVVVPVVNGKVDFYNHAGDVHLVADITGYYTADTSGSTFKPLTPKRLMDTRNGTGGVPAAPVGPGAALPLQVTGGSTGVPATGVTAVVLNVTAVAPTTTSFVSVYPDGTARTSASNLNFVKGQVIPNLVVVPVVDGKVDFWNAYGSVHLVADISGYYTSDGTGAAYSNAGPRRLMDTRSGTGVPAAKVGPGGSVALQVTGRNGIPATGVTAVVLNVTAVAPSTTSFVSVYPDGTPRSSASNLNFTAGVTIPNLVVVPVVNGKVDFWNAYGTVDLIADVTGYYTG</sequence>
<evidence type="ECO:0000259" key="3">
    <source>
        <dbReference type="SMART" id="SM00644"/>
    </source>
</evidence>
<protein>
    <recommendedName>
        <fullName evidence="7">N-acetylmuramoyl-L-alanine amidase</fullName>
    </recommendedName>
</protein>
<dbReference type="RefSeq" id="WP_167986495.1">
    <property type="nucleotide sequence ID" value="NZ_JAATEJ010000032.1"/>
</dbReference>
<dbReference type="InterPro" id="IPR006619">
    <property type="entry name" value="PGRP_domain_met/bac"/>
</dbReference>
<dbReference type="EMBL" id="JAATEJ010000032">
    <property type="protein sequence ID" value="NJP47666.1"/>
    <property type="molecule type" value="Genomic_DNA"/>
</dbReference>
<gene>
    <name evidence="5" type="ORF">HCN08_30300</name>
</gene>
<dbReference type="InterPro" id="IPR036505">
    <property type="entry name" value="Amidase/PGRP_sf"/>
</dbReference>
<dbReference type="SUPFAM" id="SSF55846">
    <property type="entry name" value="N-acetylmuramoyl-L-alanine amidase-like"/>
    <property type="match status" value="1"/>
</dbReference>
<dbReference type="InterPro" id="IPR015510">
    <property type="entry name" value="PGRP"/>
</dbReference>
<reference evidence="5 6" key="1">
    <citation type="submission" date="2020-03" db="EMBL/GenBank/DDBJ databases">
        <title>WGS of actinomycetes isolated from Thailand.</title>
        <authorList>
            <person name="Thawai C."/>
        </authorList>
    </citation>
    <scope>NUCLEOTIDE SEQUENCE [LARGE SCALE GENOMIC DNA]</scope>
    <source>
        <strain evidence="5 6">PRB2-1</strain>
    </source>
</reference>
<feature type="region of interest" description="Disordered" evidence="2">
    <location>
        <begin position="163"/>
        <end position="225"/>
    </location>
</feature>
<evidence type="ECO:0008006" key="7">
    <source>
        <dbReference type="Google" id="ProtNLM"/>
    </source>
</evidence>
<dbReference type="Pfam" id="PF01510">
    <property type="entry name" value="Amidase_2"/>
    <property type="match status" value="1"/>
</dbReference>
<comment type="caution">
    <text evidence="5">The sequence shown here is derived from an EMBL/GenBank/DDBJ whole genome shotgun (WGS) entry which is preliminary data.</text>
</comment>
<evidence type="ECO:0000259" key="4">
    <source>
        <dbReference type="SMART" id="SM00701"/>
    </source>
</evidence>
<evidence type="ECO:0000313" key="5">
    <source>
        <dbReference type="EMBL" id="NJP47666.1"/>
    </source>
</evidence>
<dbReference type="PANTHER" id="PTHR11022:SF41">
    <property type="entry name" value="PEPTIDOGLYCAN-RECOGNITION PROTEIN LC-RELATED"/>
    <property type="match status" value="1"/>
</dbReference>
<comment type="similarity">
    <text evidence="1">Belongs to the N-acetylmuramoyl-L-alanine amidase 2 family.</text>
</comment>
<feature type="compositionally biased region" description="Low complexity" evidence="2">
    <location>
        <begin position="163"/>
        <end position="185"/>
    </location>
</feature>
<dbReference type="SMART" id="SM00701">
    <property type="entry name" value="PGRP"/>
    <property type="match status" value="1"/>
</dbReference>
<dbReference type="InterPro" id="IPR002502">
    <property type="entry name" value="Amidase_domain"/>
</dbReference>
<dbReference type="Proteomes" id="UP000734511">
    <property type="component" value="Unassembled WGS sequence"/>
</dbReference>
<dbReference type="PANTHER" id="PTHR11022">
    <property type="entry name" value="PEPTIDOGLYCAN RECOGNITION PROTEIN"/>
    <property type="match status" value="1"/>
</dbReference>
<accession>A0ABX0ZYS0</accession>
<name>A0ABX0ZYS0_9ACTN</name>
<feature type="domain" description="Peptidoglycan recognition protein family" evidence="4">
    <location>
        <begin position="206"/>
        <end position="353"/>
    </location>
</feature>
<organism evidence="5 6">
    <name type="scientific">Actinacidiphila epipremni</name>
    <dbReference type="NCBI Taxonomy" id="2053013"/>
    <lineage>
        <taxon>Bacteria</taxon>
        <taxon>Bacillati</taxon>
        <taxon>Actinomycetota</taxon>
        <taxon>Actinomycetes</taxon>
        <taxon>Kitasatosporales</taxon>
        <taxon>Streptomycetaceae</taxon>
        <taxon>Actinacidiphila</taxon>
    </lineage>
</organism>